<dbReference type="SUPFAM" id="SSF53474">
    <property type="entry name" value="alpha/beta-Hydrolases"/>
    <property type="match status" value="2"/>
</dbReference>
<dbReference type="GO" id="GO:0004185">
    <property type="term" value="F:serine-type carboxypeptidase activity"/>
    <property type="evidence" value="ECO:0007669"/>
    <property type="project" value="InterPro"/>
</dbReference>
<dbReference type="InterPro" id="IPR033124">
    <property type="entry name" value="Ser_caboxypep_his_AS"/>
</dbReference>
<dbReference type="GO" id="GO:0006508">
    <property type="term" value="P:proteolysis"/>
    <property type="evidence" value="ECO:0007669"/>
    <property type="project" value="InterPro"/>
</dbReference>
<name>A0A7J7LX29_9MAGN</name>
<reference evidence="5 6" key="1">
    <citation type="journal article" date="2020" name="IScience">
        <title>Genome Sequencing of the Endangered Kingdonia uniflora (Circaeasteraceae, Ranunculales) Reveals Potential Mechanisms of Evolutionary Specialization.</title>
        <authorList>
            <person name="Sun Y."/>
            <person name="Deng T."/>
            <person name="Zhang A."/>
            <person name="Moore M.J."/>
            <person name="Landis J.B."/>
            <person name="Lin N."/>
            <person name="Zhang H."/>
            <person name="Zhang X."/>
            <person name="Huang J."/>
            <person name="Zhang X."/>
            <person name="Sun H."/>
            <person name="Wang H."/>
        </authorList>
    </citation>
    <scope>NUCLEOTIDE SEQUENCE [LARGE SCALE GENOMIC DNA]</scope>
    <source>
        <strain evidence="5">TB1705</strain>
        <tissue evidence="5">Leaf</tissue>
    </source>
</reference>
<dbReference type="Gene3D" id="3.40.50.1820">
    <property type="entry name" value="alpha/beta hydrolase"/>
    <property type="match status" value="3"/>
</dbReference>
<dbReference type="Pfam" id="PF00450">
    <property type="entry name" value="Peptidase_S10"/>
    <property type="match status" value="1"/>
</dbReference>
<evidence type="ECO:0008006" key="7">
    <source>
        <dbReference type="Google" id="ProtNLM"/>
    </source>
</evidence>
<proteinExistence type="inferred from homology"/>
<keyword evidence="6" id="KW-1185">Reference proteome</keyword>
<comment type="caution">
    <text evidence="5">The sequence shown here is derived from an EMBL/GenBank/DDBJ whole genome shotgun (WGS) entry which is preliminary data.</text>
</comment>
<dbReference type="EMBL" id="JACGCM010001934">
    <property type="protein sequence ID" value="KAF6147193.1"/>
    <property type="molecule type" value="Genomic_DNA"/>
</dbReference>
<dbReference type="PRINTS" id="PR00724">
    <property type="entry name" value="CRBOXYPTASEC"/>
</dbReference>
<accession>A0A7J7LX29</accession>
<gene>
    <name evidence="5" type="ORF">GIB67_025465</name>
</gene>
<evidence type="ECO:0000313" key="6">
    <source>
        <dbReference type="Proteomes" id="UP000541444"/>
    </source>
</evidence>
<keyword evidence="3" id="KW-1015">Disulfide bond</keyword>
<dbReference type="InterPro" id="IPR029058">
    <property type="entry name" value="AB_hydrolase_fold"/>
</dbReference>
<evidence type="ECO:0000256" key="3">
    <source>
        <dbReference type="ARBA" id="ARBA00023157"/>
    </source>
</evidence>
<sequence length="273" mass="31023">MGSRLKRVLRKTSEDDVVNVYTTSLPSNEVRVLPQEKLKEKDRIVKLPGEPNVTFTQYGGYVTVNEEAGRALYYYFVESEHSKDIKPLLLWLNEVANVLFLESPAGVGFSYSNTTSDYNKMGDKISTEDSYVFLVNWLERFPEYKSRDFYISGESYSGHYVPQLASLILEYNKLANKTIISLKGIIRSGDTDARVPVTSTKYSLKTLDLPLKTSWSPWFVNEEVGGYTFEYEGALTFATVRGAGHEVPSFQPRRALTLIKYVLDGESLPRVKF</sequence>
<dbReference type="PANTHER" id="PTHR11802:SF132">
    <property type="entry name" value="SERINE CARBOXYPEPTIDASE-LIKE 36-RELATED"/>
    <property type="match status" value="1"/>
</dbReference>
<protein>
    <recommendedName>
        <fullName evidence="7">Carboxypeptidase</fullName>
    </recommendedName>
</protein>
<dbReference type="GO" id="GO:0005773">
    <property type="term" value="C:vacuole"/>
    <property type="evidence" value="ECO:0007669"/>
    <property type="project" value="TreeGrafter"/>
</dbReference>
<dbReference type="PANTHER" id="PTHR11802">
    <property type="entry name" value="SERINE PROTEASE FAMILY S10 SERINE CARBOXYPEPTIDASE"/>
    <property type="match status" value="1"/>
</dbReference>
<evidence type="ECO:0000256" key="2">
    <source>
        <dbReference type="ARBA" id="ARBA00022729"/>
    </source>
</evidence>
<keyword evidence="2" id="KW-0732">Signal</keyword>
<dbReference type="InterPro" id="IPR001563">
    <property type="entry name" value="Peptidase_S10"/>
</dbReference>
<organism evidence="5 6">
    <name type="scientific">Kingdonia uniflora</name>
    <dbReference type="NCBI Taxonomy" id="39325"/>
    <lineage>
        <taxon>Eukaryota</taxon>
        <taxon>Viridiplantae</taxon>
        <taxon>Streptophyta</taxon>
        <taxon>Embryophyta</taxon>
        <taxon>Tracheophyta</taxon>
        <taxon>Spermatophyta</taxon>
        <taxon>Magnoliopsida</taxon>
        <taxon>Ranunculales</taxon>
        <taxon>Circaeasteraceae</taxon>
        <taxon>Kingdonia</taxon>
    </lineage>
</organism>
<comment type="similarity">
    <text evidence="1">Belongs to the peptidase S10 family.</text>
</comment>
<dbReference type="Proteomes" id="UP000541444">
    <property type="component" value="Unassembled WGS sequence"/>
</dbReference>
<evidence type="ECO:0000313" key="5">
    <source>
        <dbReference type="EMBL" id="KAF6147193.1"/>
    </source>
</evidence>
<dbReference type="PROSITE" id="PS00560">
    <property type="entry name" value="CARBOXYPEPT_SER_HIS"/>
    <property type="match status" value="1"/>
</dbReference>
<dbReference type="AlphaFoldDB" id="A0A7J7LX29"/>
<evidence type="ECO:0000256" key="1">
    <source>
        <dbReference type="ARBA" id="ARBA00009431"/>
    </source>
</evidence>
<keyword evidence="4" id="KW-0325">Glycoprotein</keyword>
<dbReference type="OrthoDB" id="443318at2759"/>
<evidence type="ECO:0000256" key="4">
    <source>
        <dbReference type="ARBA" id="ARBA00023180"/>
    </source>
</evidence>